<dbReference type="InterPro" id="IPR011042">
    <property type="entry name" value="6-blade_b-propeller_TolB-like"/>
</dbReference>
<dbReference type="Pfam" id="PF07995">
    <property type="entry name" value="GSDH"/>
    <property type="match status" value="1"/>
</dbReference>
<dbReference type="Gene3D" id="2.120.10.30">
    <property type="entry name" value="TolB, C-terminal domain"/>
    <property type="match status" value="1"/>
</dbReference>
<keyword evidence="3" id="KW-1185">Reference proteome</keyword>
<name>Q2S7S8_HAHCH</name>
<accession>Q2S7S8</accession>
<dbReference type="HOGENOM" id="CLU_012253_1_1_6"/>
<evidence type="ECO:0000313" key="3">
    <source>
        <dbReference type="Proteomes" id="UP000000238"/>
    </source>
</evidence>
<dbReference type="STRING" id="349521.HCH_06664"/>
<evidence type="ECO:0000259" key="1">
    <source>
        <dbReference type="Pfam" id="PF07995"/>
    </source>
</evidence>
<dbReference type="InterPro" id="IPR011041">
    <property type="entry name" value="Quinoprot_gluc/sorb_DH_b-prop"/>
</dbReference>
<organism evidence="2 3">
    <name type="scientific">Hahella chejuensis (strain KCTC 2396)</name>
    <dbReference type="NCBI Taxonomy" id="349521"/>
    <lineage>
        <taxon>Bacteria</taxon>
        <taxon>Pseudomonadati</taxon>
        <taxon>Pseudomonadota</taxon>
        <taxon>Gammaproteobacteria</taxon>
        <taxon>Oceanospirillales</taxon>
        <taxon>Hahellaceae</taxon>
        <taxon>Hahella</taxon>
    </lineage>
</organism>
<dbReference type="KEGG" id="hch:HCH_06664"/>
<proteinExistence type="predicted"/>
<reference evidence="2 3" key="1">
    <citation type="journal article" date="2005" name="Nucleic Acids Res.">
        <title>Genomic blueprint of Hahella chejuensis, a marine microbe producing an algicidal agent.</title>
        <authorList>
            <person name="Jeong H."/>
            <person name="Yim J.H."/>
            <person name="Lee C."/>
            <person name="Choi S.-H."/>
            <person name="Park Y.K."/>
            <person name="Yoon S.H."/>
            <person name="Hur C.-G."/>
            <person name="Kang H.-Y."/>
            <person name="Kim D."/>
            <person name="Lee H.H."/>
            <person name="Park K.H."/>
            <person name="Park S.-H."/>
            <person name="Park H.-S."/>
            <person name="Lee H.K."/>
            <person name="Oh T.K."/>
            <person name="Kim J.F."/>
        </authorList>
    </citation>
    <scope>NUCLEOTIDE SEQUENCE [LARGE SCALE GENOMIC DNA]</scope>
    <source>
        <strain evidence="2 3">KCTC 2396</strain>
    </source>
</reference>
<dbReference type="SUPFAM" id="SSF50952">
    <property type="entry name" value="Soluble quinoprotein glucose dehydrogenase"/>
    <property type="match status" value="1"/>
</dbReference>
<dbReference type="Proteomes" id="UP000000238">
    <property type="component" value="Chromosome"/>
</dbReference>
<dbReference type="AlphaFoldDB" id="Q2S7S8"/>
<dbReference type="PANTHER" id="PTHR19328">
    <property type="entry name" value="HEDGEHOG-INTERACTING PROTEIN"/>
    <property type="match status" value="1"/>
</dbReference>
<dbReference type="InterPro" id="IPR012938">
    <property type="entry name" value="Glc/Sorbosone_DH"/>
</dbReference>
<dbReference type="PANTHER" id="PTHR19328:SF75">
    <property type="entry name" value="ALDOSE SUGAR DEHYDROGENASE YLII"/>
    <property type="match status" value="1"/>
</dbReference>
<dbReference type="eggNOG" id="COG2133">
    <property type="taxonomic scope" value="Bacteria"/>
</dbReference>
<evidence type="ECO:0000313" key="2">
    <source>
        <dbReference type="EMBL" id="ABC33296.1"/>
    </source>
</evidence>
<sequence>MLRRHHTQAGSRVSRLYFIEPDFIEPGSDIEDGMKEIVSRALRGLMLVALLTTQSAEGGDKFKVETVLQYLDQPWSMAFLPDGGLLVTQKTGDLLRINLEKQRFTVVKGAPESVVHGQGGLLDVMLHPDFESNHWIYLTFTQKKQNGYTTALARGRLEGDTLAGTKILLSARAVSGEGQHFGSRMAFDDQGLLYMTIGDRGDRRNAQNLQSHAGKVLCLTEDGAAAPGNPFLNRADALPEIFSYGHRNPQGLTYDSVSQRLWLHEHGPKGGDEVNLVQAGKNYGWPLVTYGKEYWGGTISEQTEAPGVEKPVWYWDPSIAPSGMAVYRGDMFPQWRGDLLVGALKFQLLARVEMNEARAQKEERFLQERKSRIRDVRVGPDGAVYVLTDGSNAELLRLSPAD</sequence>
<dbReference type="EMBL" id="CP000155">
    <property type="protein sequence ID" value="ABC33296.1"/>
    <property type="molecule type" value="Genomic_DNA"/>
</dbReference>
<feature type="domain" description="Glucose/Sorbosone dehydrogenase" evidence="1">
    <location>
        <begin position="71"/>
        <end position="397"/>
    </location>
</feature>
<gene>
    <name evidence="2" type="ordered locus">HCH_06664</name>
</gene>
<protein>
    <submittedName>
        <fullName evidence="2">Glucose/sorbosone dehydrogenase</fullName>
    </submittedName>
</protein>